<evidence type="ECO:0000313" key="2">
    <source>
        <dbReference type="Proteomes" id="UP001139981"/>
    </source>
</evidence>
<dbReference type="EMBL" id="JANBVB010001602">
    <property type="protein sequence ID" value="KAJ2889910.1"/>
    <property type="molecule type" value="Genomic_DNA"/>
</dbReference>
<accession>A0ACC1LYB4</accession>
<keyword evidence="2" id="KW-1185">Reference proteome</keyword>
<organism evidence="1 2">
    <name type="scientific">Coemansia aciculifera</name>
    <dbReference type="NCBI Taxonomy" id="417176"/>
    <lineage>
        <taxon>Eukaryota</taxon>
        <taxon>Fungi</taxon>
        <taxon>Fungi incertae sedis</taxon>
        <taxon>Zoopagomycota</taxon>
        <taxon>Kickxellomycotina</taxon>
        <taxon>Kickxellomycetes</taxon>
        <taxon>Kickxellales</taxon>
        <taxon>Kickxellaceae</taxon>
        <taxon>Coemansia</taxon>
    </lineage>
</organism>
<sequence>MSYEGLLAELGLSDKFELFEESHADLFKELSERAPAFVNRTMVRTSDIPMTPSDSAFLNKINETAVTAYFAKLIIAMDKEVTAYNARSDKSQPEKAALPVSIYDFANHQEKTNMDNLGHTADFVLYYSSRAASIESAHISIEATKDELGE</sequence>
<dbReference type="Proteomes" id="UP001139981">
    <property type="component" value="Unassembled WGS sequence"/>
</dbReference>
<gene>
    <name evidence="1" type="ORF">IWW38_004426</name>
</gene>
<comment type="caution">
    <text evidence="1">The sequence shown here is derived from an EMBL/GenBank/DDBJ whole genome shotgun (WGS) entry which is preliminary data.</text>
</comment>
<name>A0ACC1LYB4_9FUNG</name>
<feature type="non-terminal residue" evidence="1">
    <location>
        <position position="150"/>
    </location>
</feature>
<reference evidence="1" key="1">
    <citation type="submission" date="2022-07" db="EMBL/GenBank/DDBJ databases">
        <title>Phylogenomic reconstructions and comparative analyses of Kickxellomycotina fungi.</title>
        <authorList>
            <person name="Reynolds N.K."/>
            <person name="Stajich J.E."/>
            <person name="Barry K."/>
            <person name="Grigoriev I.V."/>
            <person name="Crous P."/>
            <person name="Smith M.E."/>
        </authorList>
    </citation>
    <scope>NUCLEOTIDE SEQUENCE</scope>
    <source>
        <strain evidence="1">CBS 190363</strain>
    </source>
</reference>
<evidence type="ECO:0000313" key="1">
    <source>
        <dbReference type="EMBL" id="KAJ2889910.1"/>
    </source>
</evidence>
<proteinExistence type="predicted"/>
<protein>
    <submittedName>
        <fullName evidence="1">Uncharacterized protein</fullName>
    </submittedName>
</protein>